<evidence type="ECO:0000313" key="1">
    <source>
        <dbReference type="EMBL" id="NME10379.1"/>
    </source>
</evidence>
<accession>A0AA44DMX9</accession>
<gene>
    <name evidence="1" type="ORF">HF875_12660</name>
</gene>
<sequence>MSKEVCPKCGSSEFGKGILTGAYLTPEDKIFSGGNKLILEVCTECGHVIDMTVNKPYKFKK</sequence>
<organism evidence="1 2">
    <name type="scientific">Paraclostridium bifermentans</name>
    <name type="common">Clostridium bifermentans</name>
    <dbReference type="NCBI Taxonomy" id="1490"/>
    <lineage>
        <taxon>Bacteria</taxon>
        <taxon>Bacillati</taxon>
        <taxon>Bacillota</taxon>
        <taxon>Clostridia</taxon>
        <taxon>Peptostreptococcales</taxon>
        <taxon>Peptostreptococcaceae</taxon>
        <taxon>Paraclostridium</taxon>
    </lineage>
</organism>
<dbReference type="RefSeq" id="WP_021428892.1">
    <property type="nucleotide sequence ID" value="NZ_CABIWO010000004.1"/>
</dbReference>
<reference evidence="1 2" key="1">
    <citation type="submission" date="2020-04" db="EMBL/GenBank/DDBJ databases">
        <authorList>
            <person name="Hitch T.C.A."/>
            <person name="Wylensek D."/>
            <person name="Clavel T."/>
        </authorList>
    </citation>
    <scope>NUCLEOTIDE SEQUENCE [LARGE SCALE GENOMIC DNA]</scope>
    <source>
        <strain evidence="1 2">Med78_4-601-WT-2</strain>
    </source>
</reference>
<protein>
    <submittedName>
        <fullName evidence="1">Transcription initiation factor TFIIIB</fullName>
    </submittedName>
</protein>
<proteinExistence type="predicted"/>
<evidence type="ECO:0000313" key="2">
    <source>
        <dbReference type="Proteomes" id="UP000573963"/>
    </source>
</evidence>
<dbReference type="AlphaFoldDB" id="A0AA44DMX9"/>
<name>A0AA44DMX9_PARBF</name>
<comment type="caution">
    <text evidence="1">The sequence shown here is derived from an EMBL/GenBank/DDBJ whole genome shotgun (WGS) entry which is preliminary data.</text>
</comment>
<dbReference type="EMBL" id="JABAFD010000008">
    <property type="protein sequence ID" value="NME10379.1"/>
    <property type="molecule type" value="Genomic_DNA"/>
</dbReference>
<dbReference type="Proteomes" id="UP000573963">
    <property type="component" value="Unassembled WGS sequence"/>
</dbReference>